<reference evidence="8 11" key="2">
    <citation type="submission" date="2019-12" db="EMBL/GenBank/DDBJ databases">
        <title>Draft genome sequence of Labilibaculum sp. strain 44 isolated from deep waters of Black Sea.</title>
        <authorList>
            <person name="Yadav S."/>
            <person name="Villanueva L."/>
        </authorList>
    </citation>
    <scope>NUCLEOTIDE SEQUENCE [LARGE SCALE GENOMIC DNA]</scope>
    <source>
        <strain evidence="8 11">44</strain>
    </source>
</reference>
<dbReference type="PANTHER" id="PTHR33602:SF1">
    <property type="entry name" value="REGULATORY PROTEIN RECX FAMILY PROTEIN"/>
    <property type="match status" value="1"/>
</dbReference>
<evidence type="ECO:0000256" key="4">
    <source>
        <dbReference type="ARBA" id="ARBA00022490"/>
    </source>
</evidence>
<dbReference type="Pfam" id="PF02631">
    <property type="entry name" value="RecX_HTH2"/>
    <property type="match status" value="1"/>
</dbReference>
<dbReference type="PANTHER" id="PTHR33602">
    <property type="entry name" value="REGULATORY PROTEIN RECX FAMILY PROTEIN"/>
    <property type="match status" value="1"/>
</dbReference>
<dbReference type="GO" id="GO:0005737">
    <property type="term" value="C:cytoplasm"/>
    <property type="evidence" value="ECO:0007669"/>
    <property type="project" value="UniProtKB-SubCell"/>
</dbReference>
<dbReference type="Gene3D" id="1.10.10.10">
    <property type="entry name" value="Winged helix-like DNA-binding domain superfamily/Winged helix DNA-binding domain"/>
    <property type="match status" value="2"/>
</dbReference>
<evidence type="ECO:0000256" key="2">
    <source>
        <dbReference type="ARBA" id="ARBA00009695"/>
    </source>
</evidence>
<keyword evidence="10" id="KW-1185">Reference proteome</keyword>
<dbReference type="EMBL" id="WOTW01000031">
    <property type="protein sequence ID" value="MUP38746.1"/>
    <property type="molecule type" value="Genomic_DNA"/>
</dbReference>
<reference evidence="9 10" key="1">
    <citation type="submission" date="2019-11" db="EMBL/GenBank/DDBJ databases">
        <title>Draft genome sequence of Labilibaculum sp. strain SYP isolated from Black Sea.</title>
        <authorList>
            <person name="Yadav S."/>
            <person name="Villanueva L."/>
        </authorList>
    </citation>
    <scope>NUCLEOTIDE SEQUENCE [LARGE SCALE GENOMIC DNA]</scope>
    <source>
        <strain evidence="9 10">44</strain>
    </source>
</reference>
<evidence type="ECO:0000259" key="7">
    <source>
        <dbReference type="Pfam" id="PF21981"/>
    </source>
</evidence>
<evidence type="ECO:0000313" key="10">
    <source>
        <dbReference type="Proteomes" id="UP000285951"/>
    </source>
</evidence>
<dbReference type="InterPro" id="IPR003783">
    <property type="entry name" value="Regulatory_RecX"/>
</dbReference>
<dbReference type="InterPro" id="IPR036388">
    <property type="entry name" value="WH-like_DNA-bd_sf"/>
</dbReference>
<name>A0A7M4D7W7_9BACT</name>
<evidence type="ECO:0000313" key="8">
    <source>
        <dbReference type="EMBL" id="MUP38746.1"/>
    </source>
</evidence>
<feature type="domain" description="RecX second three-helical" evidence="6">
    <location>
        <begin position="62"/>
        <end position="102"/>
    </location>
</feature>
<evidence type="ECO:0000313" key="11">
    <source>
        <dbReference type="Proteomes" id="UP000462449"/>
    </source>
</evidence>
<dbReference type="Proteomes" id="UP000285951">
    <property type="component" value="Unassembled WGS sequence"/>
</dbReference>
<comment type="function">
    <text evidence="5">Modulates RecA activity.</text>
</comment>
<feature type="domain" description="RecX third three-helical" evidence="7">
    <location>
        <begin position="110"/>
        <end position="151"/>
    </location>
</feature>
<evidence type="ECO:0000313" key="9">
    <source>
        <dbReference type="EMBL" id="MVB07951.1"/>
    </source>
</evidence>
<accession>A0A7M4D7W7</accession>
<dbReference type="InterPro" id="IPR053925">
    <property type="entry name" value="RecX_HTH_3rd"/>
</dbReference>
<comment type="caution">
    <text evidence="8">The sequence shown here is derived from an EMBL/GenBank/DDBJ whole genome shotgun (WGS) entry which is preliminary data.</text>
</comment>
<dbReference type="InterPro" id="IPR053924">
    <property type="entry name" value="RecX_HTH_2nd"/>
</dbReference>
<proteinExistence type="inferred from homology"/>
<dbReference type="Proteomes" id="UP000462449">
    <property type="component" value="Unassembled WGS sequence"/>
</dbReference>
<keyword evidence="4 5" id="KW-0963">Cytoplasm</keyword>
<organism evidence="8 11">
    <name type="scientific">Labilibaculum euxinus</name>
    <dbReference type="NCBI Taxonomy" id="2686357"/>
    <lineage>
        <taxon>Bacteria</taxon>
        <taxon>Pseudomonadati</taxon>
        <taxon>Bacteroidota</taxon>
        <taxon>Bacteroidia</taxon>
        <taxon>Marinilabiliales</taxon>
        <taxon>Marinifilaceae</taxon>
        <taxon>Labilibaculum</taxon>
    </lineage>
</organism>
<dbReference type="Pfam" id="PF21981">
    <property type="entry name" value="RecX_HTH3"/>
    <property type="match status" value="1"/>
</dbReference>
<dbReference type="GO" id="GO:0006282">
    <property type="term" value="P:regulation of DNA repair"/>
    <property type="evidence" value="ECO:0007669"/>
    <property type="project" value="UniProtKB-UniRule"/>
</dbReference>
<comment type="similarity">
    <text evidence="2 5">Belongs to the RecX family.</text>
</comment>
<evidence type="ECO:0000256" key="1">
    <source>
        <dbReference type="ARBA" id="ARBA00004496"/>
    </source>
</evidence>
<evidence type="ECO:0000256" key="5">
    <source>
        <dbReference type="HAMAP-Rule" id="MF_01114"/>
    </source>
</evidence>
<dbReference type="OrthoDB" id="1523826at2"/>
<protein>
    <recommendedName>
        <fullName evidence="3 5">Regulatory protein RecX</fullName>
    </recommendedName>
</protein>
<comment type="subcellular location">
    <subcellularLocation>
        <location evidence="1 5">Cytoplasm</location>
    </subcellularLocation>
</comment>
<evidence type="ECO:0000259" key="6">
    <source>
        <dbReference type="Pfam" id="PF02631"/>
    </source>
</evidence>
<evidence type="ECO:0000256" key="3">
    <source>
        <dbReference type="ARBA" id="ARBA00018111"/>
    </source>
</evidence>
<sequence length="164" mass="19784">MMDYKRKKREVSAESALSKVMFICSRQEKCCFDIRKKLCEWEISSADQDQIIQTLIDEKFLNDERYTNFYVRDKFRFNRWGRIKIAHHLKQKQIPEYIISDAIDQLDEREYTQNLQDILSSKIKSIREEDPYQLRAKLFRFAQGRGFESQISLQIIDKLISKKD</sequence>
<dbReference type="HAMAP" id="MF_01114">
    <property type="entry name" value="RecX"/>
    <property type="match status" value="1"/>
</dbReference>
<gene>
    <name evidence="5" type="primary">recX</name>
    <name evidence="9" type="ORF">DWB62_013050</name>
    <name evidence="8" type="ORF">GNY23_13050</name>
</gene>
<dbReference type="EMBL" id="QTZN02000031">
    <property type="protein sequence ID" value="MVB07951.1"/>
    <property type="molecule type" value="Genomic_DNA"/>
</dbReference>
<dbReference type="AlphaFoldDB" id="A0A7M4D7W7"/>